<reference evidence="1" key="1">
    <citation type="submission" date="2023-10" db="EMBL/GenBank/DDBJ databases">
        <authorList>
            <person name="Hackl T."/>
        </authorList>
    </citation>
    <scope>NUCLEOTIDE SEQUENCE</scope>
</reference>
<dbReference type="AlphaFoldDB" id="A0AAI8VIY4"/>
<keyword evidence="2" id="KW-1185">Reference proteome</keyword>
<dbReference type="EMBL" id="CAUWAG010000007">
    <property type="protein sequence ID" value="CAJ2505466.1"/>
    <property type="molecule type" value="Genomic_DNA"/>
</dbReference>
<evidence type="ECO:0000313" key="1">
    <source>
        <dbReference type="EMBL" id="CAJ2505466.1"/>
    </source>
</evidence>
<sequence length="203" mass="20149">MSLKAFDLGGQLDVLAALARVDVDAEAAFQLPSTTIVPFAALPSCAAECGPLYDANGICVPPNVPDSDATSYAACFCDYDEVRPFLTGTAGVCDDACPYDPGDLSSIHVWVSSFCADEGAAAMSTSAPLMPTSGVATTTDASAGVLSTTGTVVSSMVNANTSVSSAAATPDTSVLGSQAAADGRGGRSLAGVVIGTMVGMLCS</sequence>
<evidence type="ECO:0000313" key="2">
    <source>
        <dbReference type="Proteomes" id="UP001295740"/>
    </source>
</evidence>
<organism evidence="1 2">
    <name type="scientific">Anthostomella pinea</name>
    <dbReference type="NCBI Taxonomy" id="933095"/>
    <lineage>
        <taxon>Eukaryota</taxon>
        <taxon>Fungi</taxon>
        <taxon>Dikarya</taxon>
        <taxon>Ascomycota</taxon>
        <taxon>Pezizomycotina</taxon>
        <taxon>Sordariomycetes</taxon>
        <taxon>Xylariomycetidae</taxon>
        <taxon>Xylariales</taxon>
        <taxon>Xylariaceae</taxon>
        <taxon>Anthostomella</taxon>
    </lineage>
</organism>
<protein>
    <submittedName>
        <fullName evidence="1">Uu.00g128600.m01.CDS01</fullName>
    </submittedName>
</protein>
<name>A0AAI8VIY4_9PEZI</name>
<gene>
    <name evidence="1" type="ORF">KHLLAP_LOCUS5934</name>
</gene>
<accession>A0AAI8VIY4</accession>
<proteinExistence type="predicted"/>
<dbReference type="Proteomes" id="UP001295740">
    <property type="component" value="Unassembled WGS sequence"/>
</dbReference>
<comment type="caution">
    <text evidence="1">The sequence shown here is derived from an EMBL/GenBank/DDBJ whole genome shotgun (WGS) entry which is preliminary data.</text>
</comment>